<sequence>MQQVIEQNNGDVDAVIAANDGTAGGAIHALSNEGLAGNVPVSGQDAELSALQRIVQGTQTLTIYKPIKLLAENAAELAIQLTNNDTINTENTINNGMKDVPATLLEPTTVTKDNIDETIIADDYYTAEEIYGKD</sequence>
<dbReference type="InterPro" id="IPR025997">
    <property type="entry name" value="SBP_2_dom"/>
</dbReference>
<dbReference type="SUPFAM" id="SSF53822">
    <property type="entry name" value="Periplasmic binding protein-like I"/>
    <property type="match status" value="1"/>
</dbReference>
<accession>A0A1I0CI94</accession>
<dbReference type="GO" id="GO:0030246">
    <property type="term" value="F:carbohydrate binding"/>
    <property type="evidence" value="ECO:0007669"/>
    <property type="project" value="TreeGrafter"/>
</dbReference>
<reference evidence="5" key="1">
    <citation type="submission" date="2016-10" db="EMBL/GenBank/DDBJ databases">
        <authorList>
            <person name="Varghese N."/>
            <person name="Submissions S."/>
        </authorList>
    </citation>
    <scope>NUCLEOTIDE SEQUENCE [LARGE SCALE GENOMIC DNA]</scope>
    <source>
        <strain evidence="5">CGMCC 1.3566</strain>
    </source>
</reference>
<keyword evidence="2" id="KW-0732">Signal</keyword>
<dbReference type="OrthoDB" id="9769193at2"/>
<dbReference type="PANTHER" id="PTHR30036">
    <property type="entry name" value="D-XYLOSE-BINDING PERIPLASMIC PROTEIN"/>
    <property type="match status" value="1"/>
</dbReference>
<evidence type="ECO:0000313" key="5">
    <source>
        <dbReference type="Proteomes" id="UP000199095"/>
    </source>
</evidence>
<comment type="subcellular location">
    <subcellularLocation>
        <location evidence="1">Cell envelope</location>
    </subcellularLocation>
</comment>
<feature type="domain" description="Periplasmic binding protein" evidence="3">
    <location>
        <begin position="1"/>
        <end position="83"/>
    </location>
</feature>
<dbReference type="STRING" id="237682.SAMN05421676_103185"/>
<proteinExistence type="predicted"/>
<dbReference type="Proteomes" id="UP000199095">
    <property type="component" value="Unassembled WGS sequence"/>
</dbReference>
<protein>
    <submittedName>
        <fullName evidence="4">D-xylose transport system substrate-binding protein</fullName>
    </submittedName>
</protein>
<evidence type="ECO:0000256" key="1">
    <source>
        <dbReference type="ARBA" id="ARBA00004196"/>
    </source>
</evidence>
<dbReference type="Gene3D" id="3.40.50.2300">
    <property type="match status" value="1"/>
</dbReference>
<keyword evidence="5" id="KW-1185">Reference proteome</keyword>
<dbReference type="PANTHER" id="PTHR30036:SF1">
    <property type="entry name" value="D-XYLOSE-BINDING PERIPLASMIC PROTEIN"/>
    <property type="match status" value="1"/>
</dbReference>
<evidence type="ECO:0000256" key="2">
    <source>
        <dbReference type="ARBA" id="ARBA00022729"/>
    </source>
</evidence>
<dbReference type="InterPro" id="IPR050555">
    <property type="entry name" value="Bact_Solute-Bind_Prot2"/>
</dbReference>
<organism evidence="4 5">
    <name type="scientific">Salinibacillus kushneri</name>
    <dbReference type="NCBI Taxonomy" id="237682"/>
    <lineage>
        <taxon>Bacteria</taxon>
        <taxon>Bacillati</taxon>
        <taxon>Bacillota</taxon>
        <taxon>Bacilli</taxon>
        <taxon>Bacillales</taxon>
        <taxon>Bacillaceae</taxon>
        <taxon>Salinibacillus</taxon>
    </lineage>
</organism>
<evidence type="ECO:0000259" key="3">
    <source>
        <dbReference type="Pfam" id="PF13407"/>
    </source>
</evidence>
<dbReference type="AlphaFoldDB" id="A0A1I0CI94"/>
<evidence type="ECO:0000313" key="4">
    <source>
        <dbReference type="EMBL" id="SET19315.1"/>
    </source>
</evidence>
<dbReference type="EMBL" id="FOHJ01000003">
    <property type="protein sequence ID" value="SET19315.1"/>
    <property type="molecule type" value="Genomic_DNA"/>
</dbReference>
<name>A0A1I0CI94_9BACI</name>
<dbReference type="GO" id="GO:0030288">
    <property type="term" value="C:outer membrane-bounded periplasmic space"/>
    <property type="evidence" value="ECO:0007669"/>
    <property type="project" value="TreeGrafter"/>
</dbReference>
<dbReference type="Pfam" id="PF13407">
    <property type="entry name" value="Peripla_BP_4"/>
    <property type="match status" value="1"/>
</dbReference>
<gene>
    <name evidence="4" type="ORF">SAMN05421676_103185</name>
</gene>
<dbReference type="InterPro" id="IPR028082">
    <property type="entry name" value="Peripla_BP_I"/>
</dbReference>